<name>A0A8J5RWF3_ZIZPA</name>
<dbReference type="AlphaFoldDB" id="A0A8J5RWF3"/>
<evidence type="ECO:0000313" key="2">
    <source>
        <dbReference type="EMBL" id="KAG8054659.1"/>
    </source>
</evidence>
<reference evidence="2" key="2">
    <citation type="submission" date="2021-02" db="EMBL/GenBank/DDBJ databases">
        <authorList>
            <person name="Kimball J.A."/>
            <person name="Haas M.W."/>
            <person name="Macchietto M."/>
            <person name="Kono T."/>
            <person name="Duquette J."/>
            <person name="Shao M."/>
        </authorList>
    </citation>
    <scope>NUCLEOTIDE SEQUENCE</scope>
    <source>
        <tissue evidence="2">Fresh leaf tissue</tissue>
    </source>
</reference>
<comment type="caution">
    <text evidence="2">The sequence shown here is derived from an EMBL/GenBank/DDBJ whole genome shotgun (WGS) entry which is preliminary data.</text>
</comment>
<sequence>MVHGAFPTEVGQDEEPHVDPILDEPAEADAAWEEWTVQQVPAPPADHPQVAVSAQMSGVSNQPTSDSTNTSVKGKSKAVHSPIAESSYKSLRPHNTIVYKRRASPTDYVARRSSADCSSAGPSRLELPAEPTLQDFAQASLAAQVSADELQRDHSADTRLALALDAPADAHAAEQYQ</sequence>
<dbReference type="EMBL" id="JAAALK010000288">
    <property type="protein sequence ID" value="KAG8054659.1"/>
    <property type="molecule type" value="Genomic_DNA"/>
</dbReference>
<feature type="compositionally biased region" description="Polar residues" evidence="1">
    <location>
        <begin position="52"/>
        <end position="73"/>
    </location>
</feature>
<feature type="region of interest" description="Disordered" evidence="1">
    <location>
        <begin position="102"/>
        <end position="128"/>
    </location>
</feature>
<protein>
    <submittedName>
        <fullName evidence="2">Uncharacterized protein</fullName>
    </submittedName>
</protein>
<reference evidence="2" key="1">
    <citation type="journal article" date="2021" name="bioRxiv">
        <title>Whole Genome Assembly and Annotation of Northern Wild Rice, Zizania palustris L., Supports a Whole Genome Duplication in the Zizania Genus.</title>
        <authorList>
            <person name="Haas M."/>
            <person name="Kono T."/>
            <person name="Macchietto M."/>
            <person name="Millas R."/>
            <person name="McGilp L."/>
            <person name="Shao M."/>
            <person name="Duquette J."/>
            <person name="Hirsch C.N."/>
            <person name="Kimball J."/>
        </authorList>
    </citation>
    <scope>NUCLEOTIDE SEQUENCE</scope>
    <source>
        <tissue evidence="2">Fresh leaf tissue</tissue>
    </source>
</reference>
<gene>
    <name evidence="2" type="ORF">GUJ93_ZPchr0001g29962</name>
</gene>
<dbReference type="Proteomes" id="UP000729402">
    <property type="component" value="Unassembled WGS sequence"/>
</dbReference>
<evidence type="ECO:0000256" key="1">
    <source>
        <dbReference type="SAM" id="MobiDB-lite"/>
    </source>
</evidence>
<keyword evidence="3" id="KW-1185">Reference proteome</keyword>
<accession>A0A8J5RWF3</accession>
<organism evidence="2 3">
    <name type="scientific">Zizania palustris</name>
    <name type="common">Northern wild rice</name>
    <dbReference type="NCBI Taxonomy" id="103762"/>
    <lineage>
        <taxon>Eukaryota</taxon>
        <taxon>Viridiplantae</taxon>
        <taxon>Streptophyta</taxon>
        <taxon>Embryophyta</taxon>
        <taxon>Tracheophyta</taxon>
        <taxon>Spermatophyta</taxon>
        <taxon>Magnoliopsida</taxon>
        <taxon>Liliopsida</taxon>
        <taxon>Poales</taxon>
        <taxon>Poaceae</taxon>
        <taxon>BOP clade</taxon>
        <taxon>Oryzoideae</taxon>
        <taxon>Oryzeae</taxon>
        <taxon>Zizaniinae</taxon>
        <taxon>Zizania</taxon>
    </lineage>
</organism>
<feature type="compositionally biased region" description="Acidic residues" evidence="1">
    <location>
        <begin position="21"/>
        <end position="32"/>
    </location>
</feature>
<feature type="region of interest" description="Disordered" evidence="1">
    <location>
        <begin position="1"/>
        <end position="87"/>
    </location>
</feature>
<evidence type="ECO:0000313" key="3">
    <source>
        <dbReference type="Proteomes" id="UP000729402"/>
    </source>
</evidence>
<proteinExistence type="predicted"/>